<organism evidence="2 3">
    <name type="scientific">Sorangium cellulosum</name>
    <name type="common">Polyangium cellulosum</name>
    <dbReference type="NCBI Taxonomy" id="56"/>
    <lineage>
        <taxon>Bacteria</taxon>
        <taxon>Pseudomonadati</taxon>
        <taxon>Myxococcota</taxon>
        <taxon>Polyangia</taxon>
        <taxon>Polyangiales</taxon>
        <taxon>Polyangiaceae</taxon>
        <taxon>Sorangium</taxon>
    </lineage>
</organism>
<gene>
    <name evidence="2" type="ORF">SOCEGT47_025140</name>
</gene>
<dbReference type="SMART" id="SM00331">
    <property type="entry name" value="PP2C_SIG"/>
    <property type="match status" value="1"/>
</dbReference>
<dbReference type="EMBL" id="CP012670">
    <property type="protein sequence ID" value="AUX22013.1"/>
    <property type="molecule type" value="Genomic_DNA"/>
</dbReference>
<feature type="domain" description="PPM-type phosphatase" evidence="1">
    <location>
        <begin position="1"/>
        <end position="252"/>
    </location>
</feature>
<dbReference type="SUPFAM" id="SSF81606">
    <property type="entry name" value="PP2C-like"/>
    <property type="match status" value="1"/>
</dbReference>
<reference evidence="2 3" key="1">
    <citation type="submission" date="2015-09" db="EMBL/GenBank/DDBJ databases">
        <title>Sorangium comparison.</title>
        <authorList>
            <person name="Zaburannyi N."/>
            <person name="Bunk B."/>
            <person name="Overmann J."/>
            <person name="Mueller R."/>
        </authorList>
    </citation>
    <scope>NUCLEOTIDE SEQUENCE [LARGE SCALE GENOMIC DNA]</scope>
    <source>
        <strain evidence="2 3">So ceGT47</strain>
    </source>
</reference>
<dbReference type="CDD" id="cd00143">
    <property type="entry name" value="PP2Cc"/>
    <property type="match status" value="1"/>
</dbReference>
<dbReference type="Proteomes" id="UP000295781">
    <property type="component" value="Chromosome"/>
</dbReference>
<evidence type="ECO:0000259" key="1">
    <source>
        <dbReference type="PROSITE" id="PS51746"/>
    </source>
</evidence>
<dbReference type="InterPro" id="IPR036457">
    <property type="entry name" value="PPM-type-like_dom_sf"/>
</dbReference>
<evidence type="ECO:0000313" key="3">
    <source>
        <dbReference type="Proteomes" id="UP000295781"/>
    </source>
</evidence>
<sequence length="282" mass="29882">MSACGISDAGRVRKNNEDKLLIARLASIAKTAPPARAVTFEASHPVLLAVSDGMGGAAAGEIASALVVEALRRAMASARGDWDDATRTAVERANREVWRASRQPGRHGMGATLTAICVHGAEAHIAEVGDSRAYLIRSGQIRQITHDQSFVQVLLDAGVIRPEEAEQHPMRSVLLQAMGLGPNVKASVARLELRRGDRLLLCSDGLSNKIPADELLAIIDAGPSLAAACKRLVALANERGGEDNITALIAELRGEGLTPPVKGESMTQTLHTVTEFEPDTKI</sequence>
<dbReference type="SMART" id="SM00332">
    <property type="entry name" value="PP2Cc"/>
    <property type="match status" value="1"/>
</dbReference>
<evidence type="ECO:0000313" key="2">
    <source>
        <dbReference type="EMBL" id="AUX22013.1"/>
    </source>
</evidence>
<dbReference type="InterPro" id="IPR015655">
    <property type="entry name" value="PP2C"/>
</dbReference>
<protein>
    <submittedName>
        <fullName evidence="2">Protein phosphatase</fullName>
    </submittedName>
</protein>
<dbReference type="Gene3D" id="3.60.40.10">
    <property type="entry name" value="PPM-type phosphatase domain"/>
    <property type="match status" value="1"/>
</dbReference>
<dbReference type="PROSITE" id="PS51746">
    <property type="entry name" value="PPM_2"/>
    <property type="match status" value="1"/>
</dbReference>
<dbReference type="InterPro" id="IPR001932">
    <property type="entry name" value="PPM-type_phosphatase-like_dom"/>
</dbReference>
<dbReference type="AlphaFoldDB" id="A0A4P2PZS6"/>
<proteinExistence type="predicted"/>
<accession>A0A4P2PZS6</accession>
<name>A0A4P2PZS6_SORCE</name>
<dbReference type="PANTHER" id="PTHR47992">
    <property type="entry name" value="PROTEIN PHOSPHATASE"/>
    <property type="match status" value="1"/>
</dbReference>
<dbReference type="GO" id="GO:0004722">
    <property type="term" value="F:protein serine/threonine phosphatase activity"/>
    <property type="evidence" value="ECO:0007669"/>
    <property type="project" value="InterPro"/>
</dbReference>
<dbReference type="RefSeq" id="WP_165373171.1">
    <property type="nucleotide sequence ID" value="NZ_CP012670.1"/>
</dbReference>
<dbReference type="Pfam" id="PF13672">
    <property type="entry name" value="PP2C_2"/>
    <property type="match status" value="1"/>
</dbReference>